<dbReference type="FunFam" id="3.30.1490.120:FF:000003">
    <property type="entry name" value="DNA-directed RNA polymerase I subunit RPA43"/>
    <property type="match status" value="1"/>
</dbReference>
<dbReference type="Bgee" id="ENSLACG00000010508">
    <property type="expression patterns" value="Expressed in chordate pharynx and 6 other cell types or tissues"/>
</dbReference>
<dbReference type="InterPro" id="IPR041178">
    <property type="entry name" value="RPA43_OB"/>
</dbReference>
<dbReference type="KEGG" id="lcm:102345644"/>
<dbReference type="Gene3D" id="3.30.1490.120">
    <property type="entry name" value="RNA polymerase Rpb7-like, N-terminal domain"/>
    <property type="match status" value="1"/>
</dbReference>
<reference evidence="12" key="1">
    <citation type="submission" date="2011-08" db="EMBL/GenBank/DDBJ databases">
        <title>The draft genome of Latimeria chalumnae.</title>
        <authorList>
            <person name="Di Palma F."/>
            <person name="Alfoldi J."/>
            <person name="Johnson J."/>
            <person name="Berlin A."/>
            <person name="Gnerre S."/>
            <person name="Jaffe D."/>
            <person name="MacCallum I."/>
            <person name="Young S."/>
            <person name="Walker B.J."/>
            <person name="Lander E."/>
            <person name="Lindblad-Toh K."/>
        </authorList>
    </citation>
    <scope>NUCLEOTIDE SEQUENCE [LARGE SCALE GENOMIC DNA]</scope>
    <source>
        <strain evidence="12">Wild caught</strain>
    </source>
</reference>
<dbReference type="FunCoup" id="H3AQL8">
    <property type="interactions" value="1896"/>
</dbReference>
<dbReference type="InterPro" id="IPR036898">
    <property type="entry name" value="RNA_pol_Rpb7-like_N_sf"/>
</dbReference>
<dbReference type="EMBL" id="AFYH01032789">
    <property type="status" value="NOT_ANNOTATED_CDS"/>
    <property type="molecule type" value="Genomic_DNA"/>
</dbReference>
<evidence type="ECO:0000256" key="8">
    <source>
        <dbReference type="SAM" id="MobiDB-lite"/>
    </source>
</evidence>
<evidence type="ECO:0000256" key="2">
    <source>
        <dbReference type="ARBA" id="ARBA00005930"/>
    </source>
</evidence>
<dbReference type="Gene3D" id="2.40.50.1060">
    <property type="match status" value="1"/>
</dbReference>
<evidence type="ECO:0000259" key="10">
    <source>
        <dbReference type="Pfam" id="PF17875"/>
    </source>
</evidence>
<dbReference type="GeneTree" id="ENSGT00390000005553"/>
<dbReference type="Proteomes" id="UP000008672">
    <property type="component" value="Unassembled WGS sequence"/>
</dbReference>
<dbReference type="CDD" id="cd04328">
    <property type="entry name" value="RNAP_I_Rpa43_N"/>
    <property type="match status" value="1"/>
</dbReference>
<feature type="domain" description="RNA polymerase Rpb7-like N-terminal" evidence="9">
    <location>
        <begin position="65"/>
        <end position="120"/>
    </location>
</feature>
<keyword evidence="4" id="KW-0597">Phosphoprotein</keyword>
<keyword evidence="3 7" id="KW-0240">DNA-directed RNA polymerase</keyword>
<dbReference type="CTD" id="221830"/>
<feature type="domain" description="RPA43 OB" evidence="10">
    <location>
        <begin position="135"/>
        <end position="327"/>
    </location>
</feature>
<organism evidence="11 12">
    <name type="scientific">Latimeria chalumnae</name>
    <name type="common">Coelacanth</name>
    <dbReference type="NCBI Taxonomy" id="7897"/>
    <lineage>
        <taxon>Eukaryota</taxon>
        <taxon>Metazoa</taxon>
        <taxon>Chordata</taxon>
        <taxon>Craniata</taxon>
        <taxon>Vertebrata</taxon>
        <taxon>Euteleostomi</taxon>
        <taxon>Coelacanthiformes</taxon>
        <taxon>Coelacanthidae</taxon>
        <taxon>Latimeria</taxon>
    </lineage>
</organism>
<reference evidence="11" key="2">
    <citation type="submission" date="2025-08" db="UniProtKB">
        <authorList>
            <consortium name="Ensembl"/>
        </authorList>
    </citation>
    <scope>IDENTIFICATION</scope>
</reference>
<dbReference type="OMA" id="KHCDVHI"/>
<proteinExistence type="inferred from homology"/>
<evidence type="ECO:0000256" key="3">
    <source>
        <dbReference type="ARBA" id="ARBA00022478"/>
    </source>
</evidence>
<dbReference type="PANTHER" id="PTHR12709">
    <property type="entry name" value="DNA-DIRECTED RNA POLYMERASE II, III"/>
    <property type="match status" value="1"/>
</dbReference>
<keyword evidence="12" id="KW-1185">Reference proteome</keyword>
<dbReference type="OrthoDB" id="10250504at2759"/>
<reference evidence="11" key="3">
    <citation type="submission" date="2025-09" db="UniProtKB">
        <authorList>
            <consortium name="Ensembl"/>
        </authorList>
    </citation>
    <scope>IDENTIFICATION</scope>
</reference>
<evidence type="ECO:0000256" key="4">
    <source>
        <dbReference type="ARBA" id="ARBA00022553"/>
    </source>
</evidence>
<protein>
    <recommendedName>
        <fullName evidence="7">DNA-directed RNA polymerase subunit</fullName>
    </recommendedName>
</protein>
<comment type="function">
    <text evidence="7">DNA-dependent RNA polymerase which catalyzes the transcription of DNA into RNA using the four ribonucleoside triphosphates as substrates.</text>
</comment>
<dbReference type="PANTHER" id="PTHR12709:SF5">
    <property type="entry name" value="DNA-DIRECTED RNA POLYMERASE I SUBUNIT RPA43"/>
    <property type="match status" value="1"/>
</dbReference>
<feature type="region of interest" description="Disordered" evidence="8">
    <location>
        <begin position="213"/>
        <end position="349"/>
    </location>
</feature>
<dbReference type="InterPro" id="IPR045113">
    <property type="entry name" value="Rpb7-like"/>
</dbReference>
<evidence type="ECO:0000259" key="9">
    <source>
        <dbReference type="Pfam" id="PF03876"/>
    </source>
</evidence>
<comment type="subcellular location">
    <subcellularLocation>
        <location evidence="1">Nucleus</location>
        <location evidence="1">Nucleolus</location>
    </subcellularLocation>
</comment>
<dbReference type="Ensembl" id="ENSLACT00000012030.1">
    <property type="protein sequence ID" value="ENSLACP00000011939.1"/>
    <property type="gene ID" value="ENSLACG00000010508.1"/>
</dbReference>
<dbReference type="InParanoid" id="H3AQL8"/>
<evidence type="ECO:0000313" key="12">
    <source>
        <dbReference type="Proteomes" id="UP000008672"/>
    </source>
</evidence>
<dbReference type="eggNOG" id="KOG4134">
    <property type="taxonomic scope" value="Eukaryota"/>
</dbReference>
<comment type="similarity">
    <text evidence="2">Belongs to the eukaryotic RPA43 RNA polymerase subunit family.</text>
</comment>
<feature type="compositionally biased region" description="Polar residues" evidence="8">
    <location>
        <begin position="278"/>
        <end position="289"/>
    </location>
</feature>
<keyword evidence="6 7" id="KW-0539">Nucleus</keyword>
<dbReference type="GO" id="GO:0005736">
    <property type="term" value="C:RNA polymerase I complex"/>
    <property type="evidence" value="ECO:0007669"/>
    <property type="project" value="TreeGrafter"/>
</dbReference>
<dbReference type="GO" id="GO:0006352">
    <property type="term" value="P:DNA-templated transcription initiation"/>
    <property type="evidence" value="ECO:0007669"/>
    <property type="project" value="UniProtKB-UniRule"/>
</dbReference>
<evidence type="ECO:0000313" key="11">
    <source>
        <dbReference type="Ensembl" id="ENSLACP00000011939.1"/>
    </source>
</evidence>
<dbReference type="Pfam" id="PF17875">
    <property type="entry name" value="RPA43_OB"/>
    <property type="match status" value="1"/>
</dbReference>
<gene>
    <name evidence="11" type="primary">POLR1F</name>
</gene>
<dbReference type="GO" id="GO:0006362">
    <property type="term" value="P:transcription elongation by RNA polymerase I"/>
    <property type="evidence" value="ECO:0007669"/>
    <property type="project" value="TreeGrafter"/>
</dbReference>
<dbReference type="HOGENOM" id="CLU_048289_0_0_1"/>
<dbReference type="STRING" id="7897.ENSLACP00000011939"/>
<sequence>MANLEREQRRSAEEGSGSVFELQQEVPQVRSGASQQQPCPVPSFVEACALVKRPYSCLVVQSHRRHVALSPMYLQKKKTGIHRQLDAELLKYSESLKGVPVAYDNIRIVGELGDIFDDQGYIHVTIEADFVIFQPKKGKKLMGVVNKVAPSHIGCLVHGCFNASIPKPNQMPSGVWQGFGVKVGDELEFEVFHLDSDAAGVFCVRGKLDRKSVQSKPSENWEEETIGTNHVELHHGAPNTPGKQKKKKRKAEEELDVWAIDSAEVSMAENPSDVAEATDTNGQSEVTTTTKKKQKGDEQEARLETAVHGSDSSGYHSDGKTSKKKKRHLSETELGEVAQEPKAKKKRRE</sequence>
<dbReference type="EMBL" id="AFYH01032790">
    <property type="status" value="NOT_ANNOTATED_CDS"/>
    <property type="molecule type" value="Genomic_DNA"/>
</dbReference>
<dbReference type="InterPro" id="IPR041901">
    <property type="entry name" value="RNAP_I_Rpa43_N"/>
</dbReference>
<evidence type="ECO:0000256" key="5">
    <source>
        <dbReference type="ARBA" id="ARBA00023163"/>
    </source>
</evidence>
<evidence type="ECO:0000256" key="1">
    <source>
        <dbReference type="ARBA" id="ARBA00004604"/>
    </source>
</evidence>
<dbReference type="EMBL" id="AFYH01032788">
    <property type="status" value="NOT_ANNOTATED_CDS"/>
    <property type="molecule type" value="Genomic_DNA"/>
</dbReference>
<dbReference type="RefSeq" id="XP_005991342.1">
    <property type="nucleotide sequence ID" value="XM_005991280.3"/>
</dbReference>
<dbReference type="GeneID" id="102345644"/>
<keyword evidence="5 7" id="KW-0804">Transcription</keyword>
<evidence type="ECO:0000256" key="6">
    <source>
        <dbReference type="ARBA" id="ARBA00023242"/>
    </source>
</evidence>
<feature type="compositionally biased region" description="Basic and acidic residues" evidence="8">
    <location>
        <begin position="295"/>
        <end position="305"/>
    </location>
</feature>
<evidence type="ECO:0000256" key="7">
    <source>
        <dbReference type="RuleBase" id="RU369086"/>
    </source>
</evidence>
<dbReference type="InterPro" id="IPR005576">
    <property type="entry name" value="Rpb7-like_N"/>
</dbReference>
<name>H3AQL8_LATCH</name>
<dbReference type="Pfam" id="PF03876">
    <property type="entry name" value="SHS2_Rpb7-N"/>
    <property type="match status" value="1"/>
</dbReference>
<dbReference type="AlphaFoldDB" id="H3AQL8"/>
<accession>H3AQL8</accession>